<evidence type="ECO:0000313" key="2">
    <source>
        <dbReference type="EMBL" id="KIY96028.1"/>
    </source>
</evidence>
<gene>
    <name evidence="2" type="ORF">MNEG_11936</name>
</gene>
<dbReference type="KEGG" id="mng:MNEG_11936"/>
<name>A0A0D2KJL5_9CHLO</name>
<evidence type="ECO:0000313" key="3">
    <source>
        <dbReference type="Proteomes" id="UP000054498"/>
    </source>
</evidence>
<dbReference type="GeneID" id="25729248"/>
<dbReference type="EMBL" id="KK103195">
    <property type="protein sequence ID" value="KIY96028.1"/>
    <property type="molecule type" value="Genomic_DNA"/>
</dbReference>
<protein>
    <submittedName>
        <fullName evidence="2">Uncharacterized protein</fullName>
    </submittedName>
</protein>
<dbReference type="RefSeq" id="XP_013895048.1">
    <property type="nucleotide sequence ID" value="XM_014039594.1"/>
</dbReference>
<organism evidence="2 3">
    <name type="scientific">Monoraphidium neglectum</name>
    <dbReference type="NCBI Taxonomy" id="145388"/>
    <lineage>
        <taxon>Eukaryota</taxon>
        <taxon>Viridiplantae</taxon>
        <taxon>Chlorophyta</taxon>
        <taxon>core chlorophytes</taxon>
        <taxon>Chlorophyceae</taxon>
        <taxon>CS clade</taxon>
        <taxon>Sphaeropleales</taxon>
        <taxon>Selenastraceae</taxon>
        <taxon>Monoraphidium</taxon>
    </lineage>
</organism>
<evidence type="ECO:0000256" key="1">
    <source>
        <dbReference type="SAM" id="MobiDB-lite"/>
    </source>
</evidence>
<keyword evidence="3" id="KW-1185">Reference proteome</keyword>
<feature type="compositionally biased region" description="Low complexity" evidence="1">
    <location>
        <begin position="73"/>
        <end position="94"/>
    </location>
</feature>
<dbReference type="Proteomes" id="UP000054498">
    <property type="component" value="Unassembled WGS sequence"/>
</dbReference>
<proteinExistence type="predicted"/>
<reference evidence="2 3" key="1">
    <citation type="journal article" date="2013" name="BMC Genomics">
        <title>Reconstruction of the lipid metabolism for the microalga Monoraphidium neglectum from its genome sequence reveals characteristics suitable for biofuel production.</title>
        <authorList>
            <person name="Bogen C."/>
            <person name="Al-Dilaimi A."/>
            <person name="Albersmeier A."/>
            <person name="Wichmann J."/>
            <person name="Grundmann M."/>
            <person name="Rupp O."/>
            <person name="Lauersen K.J."/>
            <person name="Blifernez-Klassen O."/>
            <person name="Kalinowski J."/>
            <person name="Goesmann A."/>
            <person name="Mussgnug J.H."/>
            <person name="Kruse O."/>
        </authorList>
    </citation>
    <scope>NUCLEOTIDE SEQUENCE [LARGE SCALE GENOMIC DNA]</scope>
    <source>
        <strain evidence="2 3">SAG 48.87</strain>
    </source>
</reference>
<feature type="region of interest" description="Disordered" evidence="1">
    <location>
        <begin position="73"/>
        <end position="99"/>
    </location>
</feature>
<dbReference type="AlphaFoldDB" id="A0A0D2KJL5"/>
<accession>A0A0D2KJL5</accession>
<sequence length="124" mass="12466">MASGLFMMPPDDALLFCAPGTAASLDGSVGSCSYLDADSMMPSNFCCRSADQFLLTDDLPSPAAAACCGAADPAHAGAPHAPAAPAPGHVPASPFDAQRLPVAPPRLSEVAAVQQHACMASQQI</sequence>